<evidence type="ECO:0000313" key="1">
    <source>
        <dbReference type="EnsemblMetazoa" id="AATE007009-PA.1"/>
    </source>
</evidence>
<dbReference type="VEuPathDB" id="VectorBase:AATE007009"/>
<reference evidence="1" key="1">
    <citation type="submission" date="2022-08" db="UniProtKB">
        <authorList>
            <consortium name="EnsemblMetazoa"/>
        </authorList>
    </citation>
    <scope>IDENTIFICATION</scope>
    <source>
        <strain evidence="1">EBRO</strain>
    </source>
</reference>
<protein>
    <submittedName>
        <fullName evidence="1">Uncharacterized protein</fullName>
    </submittedName>
</protein>
<dbReference type="EnsemblMetazoa" id="AATE007009-RA">
    <property type="protein sequence ID" value="AATE007009-PA.1"/>
    <property type="gene ID" value="AATE007009"/>
</dbReference>
<proteinExistence type="predicted"/>
<sequence length="133" mass="14568">MVNFNIRADELTGFRLGILIQLVTGDGKPNQYTVEKNGMKGGSRKITCSRMVAVVPRCASTHNSPPGIPMWRRCGSYRCTTNYDGRKLTPRKFGARQREGAGWPGGPRQAAPSELEIVLPAQVAARSHRMPSA</sequence>
<organism evidence="1">
    <name type="scientific">Anopheles atroparvus</name>
    <name type="common">European mosquito</name>
    <dbReference type="NCBI Taxonomy" id="41427"/>
    <lineage>
        <taxon>Eukaryota</taxon>
        <taxon>Metazoa</taxon>
        <taxon>Ecdysozoa</taxon>
        <taxon>Arthropoda</taxon>
        <taxon>Hexapoda</taxon>
        <taxon>Insecta</taxon>
        <taxon>Pterygota</taxon>
        <taxon>Neoptera</taxon>
        <taxon>Endopterygota</taxon>
        <taxon>Diptera</taxon>
        <taxon>Nematocera</taxon>
        <taxon>Culicoidea</taxon>
        <taxon>Culicidae</taxon>
        <taxon>Anophelinae</taxon>
        <taxon>Anopheles</taxon>
    </lineage>
</organism>
<dbReference type="AlphaFoldDB" id="A0A182IWT6"/>
<name>A0A182IWT6_ANOAO</name>
<accession>A0A182IWT6</accession>